<dbReference type="Proteomes" id="UP000031561">
    <property type="component" value="Unassembled WGS sequence"/>
</dbReference>
<organism evidence="2 3">
    <name type="scientific">Lyngbya confervoides BDU141951</name>
    <dbReference type="NCBI Taxonomy" id="1574623"/>
    <lineage>
        <taxon>Bacteria</taxon>
        <taxon>Bacillati</taxon>
        <taxon>Cyanobacteriota</taxon>
        <taxon>Cyanophyceae</taxon>
        <taxon>Oscillatoriophycideae</taxon>
        <taxon>Oscillatoriales</taxon>
        <taxon>Microcoleaceae</taxon>
        <taxon>Lyngbya</taxon>
    </lineage>
</organism>
<keyword evidence="3" id="KW-1185">Reference proteome</keyword>
<protein>
    <submittedName>
        <fullName evidence="2">Crp/Fnr family transcriptional regulator</fullName>
    </submittedName>
</protein>
<accession>A0ABD4T6B3</accession>
<gene>
    <name evidence="2" type="ORF">QQ91_0014290</name>
</gene>
<dbReference type="RefSeq" id="WP_166282845.1">
    <property type="nucleotide sequence ID" value="NZ_JTHE03000082.1"/>
</dbReference>
<dbReference type="PRINTS" id="PR00103">
    <property type="entry name" value="CAMPKINASE"/>
</dbReference>
<dbReference type="SMART" id="SM00100">
    <property type="entry name" value="cNMP"/>
    <property type="match status" value="1"/>
</dbReference>
<feature type="domain" description="Cyclic nucleotide-binding" evidence="1">
    <location>
        <begin position="15"/>
        <end position="93"/>
    </location>
</feature>
<dbReference type="PANTHER" id="PTHR24567:SF74">
    <property type="entry name" value="HTH-TYPE TRANSCRIPTIONAL REGULATOR ARCR"/>
    <property type="match status" value="1"/>
</dbReference>
<dbReference type="AlphaFoldDB" id="A0ABD4T6B3"/>
<dbReference type="Gene3D" id="2.60.120.10">
    <property type="entry name" value="Jelly Rolls"/>
    <property type="match status" value="1"/>
</dbReference>
<dbReference type="InterPro" id="IPR000595">
    <property type="entry name" value="cNMP-bd_dom"/>
</dbReference>
<dbReference type="SUPFAM" id="SSF51206">
    <property type="entry name" value="cAMP-binding domain-like"/>
    <property type="match status" value="1"/>
</dbReference>
<dbReference type="InterPro" id="IPR014710">
    <property type="entry name" value="RmlC-like_jellyroll"/>
</dbReference>
<dbReference type="Pfam" id="PF00027">
    <property type="entry name" value="cNMP_binding"/>
    <property type="match status" value="1"/>
</dbReference>
<evidence type="ECO:0000313" key="3">
    <source>
        <dbReference type="Proteomes" id="UP000031561"/>
    </source>
</evidence>
<name>A0ABD4T6B3_9CYAN</name>
<dbReference type="EMBL" id="JTHE03000082">
    <property type="protein sequence ID" value="MCM1983989.1"/>
    <property type="molecule type" value="Genomic_DNA"/>
</dbReference>
<dbReference type="CDD" id="cd00038">
    <property type="entry name" value="CAP_ED"/>
    <property type="match status" value="1"/>
</dbReference>
<dbReference type="PROSITE" id="PS50042">
    <property type="entry name" value="CNMP_BINDING_3"/>
    <property type="match status" value="1"/>
</dbReference>
<evidence type="ECO:0000313" key="2">
    <source>
        <dbReference type="EMBL" id="MCM1983989.1"/>
    </source>
</evidence>
<comment type="caution">
    <text evidence="2">The sequence shown here is derived from an EMBL/GenBank/DDBJ whole genome shotgun (WGS) entry which is preliminary data.</text>
</comment>
<dbReference type="InterPro" id="IPR018490">
    <property type="entry name" value="cNMP-bd_dom_sf"/>
</dbReference>
<reference evidence="2 3" key="1">
    <citation type="journal article" date="2015" name="Genome Announc.">
        <title>Draft Genome Sequence of Filamentous Marine Cyanobacterium Lyngbya confervoides Strain BDU141951.</title>
        <authorList>
            <person name="Chandrababunaidu M.M."/>
            <person name="Sen D."/>
            <person name="Tripathy S."/>
        </authorList>
    </citation>
    <scope>NUCLEOTIDE SEQUENCE [LARGE SCALE GENOMIC DNA]</scope>
    <source>
        <strain evidence="2 3">BDU141951</strain>
    </source>
</reference>
<proteinExistence type="predicted"/>
<sequence>MSAFTTVNLYHTNAEPLKFNQGDVIFREGETGDEMYALMSGAVGLWVNDCLVEIISEGDVFGEGALVQPSHTRASRAIAHTNCELIPLNHSRFLFVCQNTPMFAIEVMRSFSDRLRLLKEKLAEAD</sequence>
<evidence type="ECO:0000259" key="1">
    <source>
        <dbReference type="PROSITE" id="PS50042"/>
    </source>
</evidence>
<dbReference type="InterPro" id="IPR050397">
    <property type="entry name" value="Env_Response_Regulators"/>
</dbReference>
<dbReference type="PANTHER" id="PTHR24567">
    <property type="entry name" value="CRP FAMILY TRANSCRIPTIONAL REGULATORY PROTEIN"/>
    <property type="match status" value="1"/>
</dbReference>